<name>A0A0M0JZ78_9EUKA</name>
<organism evidence="1 2">
    <name type="scientific">Chrysochromulina tobinii</name>
    <dbReference type="NCBI Taxonomy" id="1460289"/>
    <lineage>
        <taxon>Eukaryota</taxon>
        <taxon>Haptista</taxon>
        <taxon>Haptophyta</taxon>
        <taxon>Prymnesiophyceae</taxon>
        <taxon>Prymnesiales</taxon>
        <taxon>Chrysochromulinaceae</taxon>
        <taxon>Chrysochromulina</taxon>
    </lineage>
</organism>
<evidence type="ECO:0000313" key="1">
    <source>
        <dbReference type="EMBL" id="KOO31627.1"/>
    </source>
</evidence>
<dbReference type="EMBL" id="JWZX01001973">
    <property type="protein sequence ID" value="KOO31627.1"/>
    <property type="molecule type" value="Genomic_DNA"/>
</dbReference>
<dbReference type="Proteomes" id="UP000037460">
    <property type="component" value="Unassembled WGS sequence"/>
</dbReference>
<keyword evidence="2" id="KW-1185">Reference proteome</keyword>
<proteinExistence type="predicted"/>
<dbReference type="AlphaFoldDB" id="A0A0M0JZ78"/>
<gene>
    <name evidence="1" type="ORF">Ctob_016194</name>
</gene>
<comment type="caution">
    <text evidence="1">The sequence shown here is derived from an EMBL/GenBank/DDBJ whole genome shotgun (WGS) entry which is preliminary data.</text>
</comment>
<protein>
    <recommendedName>
        <fullName evidence="3">Reverse transcriptase domain-containing protein</fullName>
    </recommendedName>
</protein>
<reference evidence="2" key="1">
    <citation type="journal article" date="2015" name="PLoS Genet.">
        <title>Genome Sequence and Transcriptome Analyses of Chrysochromulina tobin: Metabolic Tools for Enhanced Algal Fitness in the Prominent Order Prymnesiales (Haptophyceae).</title>
        <authorList>
            <person name="Hovde B.T."/>
            <person name="Deodato C.R."/>
            <person name="Hunsperger H.M."/>
            <person name="Ryken S.A."/>
            <person name="Yost W."/>
            <person name="Jha R.K."/>
            <person name="Patterson J."/>
            <person name="Monnat R.J. Jr."/>
            <person name="Barlow S.B."/>
            <person name="Starkenburg S.R."/>
            <person name="Cattolico R.A."/>
        </authorList>
    </citation>
    <scope>NUCLEOTIDE SEQUENCE</scope>
    <source>
        <strain evidence="2">CCMP291</strain>
    </source>
</reference>
<evidence type="ECO:0008006" key="3">
    <source>
        <dbReference type="Google" id="ProtNLM"/>
    </source>
</evidence>
<sequence>MRLYTGLRERYPAKQAAHDAPGGGRIILPPDQRRVRTVAGYAAHYAEATAKLATADFFPVDARLRGTHVQGNLKRAVQWSLQRGDQLERHRDGRAQALVRELNRLRECSRTIVEAHMPSHARRIAADANVAGLAALIDALDWPHRELARLAVQGAPVWDPIDGGVYRPIPPKLTPAEAARCQANLTAHAEAVRRQVDGRVRRAAVDRYGQFTTAADAVRNCTKKERDKNLLVGPLTWRDVQRVCPDGAIPMPRFAKLELKETGPTYRCIDDGQWVGINNCTRTTETIANPSFVFSAIVARLAAMLLRGAPLPAIKQGLSWRAAFLDQKSAFKTIPTSQPCLMVIALWDPDVPGMRYYYHPGHPFGLTSAVINFAQSPEIVVAAMREICGAPADHYVDDYMLVDLESGGHSAQRCLESLIDALGDGGGRREPRRAQRLDPEKTKPMATRNFGLGVNIDLTTLPDHGYVTFTPTDRRRLKVLAQWQEASEHGISSGSAAHLMGTSGFLLETACARVGRAALLPLVDRQNHPGPTAFTPAMRRSHAFFRALLEGETPRLPPLRIPIVADSKPPILVYSDAAFSWRRKRTRDCEAQSQRSREHYLSRNDPLPEPWQFNGELGMMIHDPIDGWTVVASGRPDIDTVRHYMRRERRTYIAQLEGLGMLAPYYTFPQRFAGRRVVHFADNTVAISALVHGYSASVDMADISNAYHLLAAGLRTAAYFDYVPSAANIADLPSRGDFALPRALGADVVEMRVPTHAMLTGPLEAWLQVGEQHGQHYDWPT</sequence>
<accession>A0A0M0JZ78</accession>
<evidence type="ECO:0000313" key="2">
    <source>
        <dbReference type="Proteomes" id="UP000037460"/>
    </source>
</evidence>
<dbReference type="OrthoDB" id="420191at2759"/>